<gene>
    <name evidence="1" type="ORF">BAE44_0002699</name>
</gene>
<organism evidence="1 2">
    <name type="scientific">Dichanthelium oligosanthes</name>
    <dbReference type="NCBI Taxonomy" id="888268"/>
    <lineage>
        <taxon>Eukaryota</taxon>
        <taxon>Viridiplantae</taxon>
        <taxon>Streptophyta</taxon>
        <taxon>Embryophyta</taxon>
        <taxon>Tracheophyta</taxon>
        <taxon>Spermatophyta</taxon>
        <taxon>Magnoliopsida</taxon>
        <taxon>Liliopsida</taxon>
        <taxon>Poales</taxon>
        <taxon>Poaceae</taxon>
        <taxon>PACMAD clade</taxon>
        <taxon>Panicoideae</taxon>
        <taxon>Panicodae</taxon>
        <taxon>Paniceae</taxon>
        <taxon>Dichantheliinae</taxon>
        <taxon>Dichanthelium</taxon>
    </lineage>
</organism>
<keyword evidence="2" id="KW-1185">Reference proteome</keyword>
<accession>A0A1E5WFW0</accession>
<evidence type="ECO:0000313" key="1">
    <source>
        <dbReference type="EMBL" id="OEL36283.1"/>
    </source>
</evidence>
<protein>
    <submittedName>
        <fullName evidence="1">Uncharacterized protein</fullName>
    </submittedName>
</protein>
<comment type="caution">
    <text evidence="1">The sequence shown here is derived from an EMBL/GenBank/DDBJ whole genome shotgun (WGS) entry which is preliminary data.</text>
</comment>
<dbReference type="AlphaFoldDB" id="A0A1E5WFW0"/>
<dbReference type="Proteomes" id="UP000095767">
    <property type="component" value="Unassembled WGS sequence"/>
</dbReference>
<reference evidence="1 2" key="1">
    <citation type="submission" date="2016-09" db="EMBL/GenBank/DDBJ databases">
        <title>The draft genome of Dichanthelium oligosanthes: A C3 panicoid grass species.</title>
        <authorList>
            <person name="Studer A.J."/>
            <person name="Schnable J.C."/>
            <person name="Brutnell T.P."/>
        </authorList>
    </citation>
    <scope>NUCLEOTIDE SEQUENCE [LARGE SCALE GENOMIC DNA]</scope>
    <source>
        <strain evidence="2">cv. Kellogg 1175</strain>
        <tissue evidence="1">Leaf</tissue>
    </source>
</reference>
<sequence>MIACAGSVPMSATLNPDRPTCRQLLPQVTVQSFTSM</sequence>
<evidence type="ECO:0000313" key="2">
    <source>
        <dbReference type="Proteomes" id="UP000095767"/>
    </source>
</evidence>
<proteinExistence type="predicted"/>
<dbReference type="EMBL" id="LWDX02009624">
    <property type="protein sequence ID" value="OEL36283.1"/>
    <property type="molecule type" value="Genomic_DNA"/>
</dbReference>
<name>A0A1E5WFW0_9POAL</name>